<dbReference type="Proteomes" id="UP000828941">
    <property type="component" value="Chromosome 10"/>
</dbReference>
<dbReference type="EMBL" id="CM039435">
    <property type="protein sequence ID" value="KAI4316445.1"/>
    <property type="molecule type" value="Genomic_DNA"/>
</dbReference>
<proteinExistence type="predicted"/>
<sequence length="470" mass="55075">MAIQKIKPASIFGMKQLTGRAALSLYLVPSFGDCLCSFRRRIELRNGELLHLGGWWSRRLIRWMTTSKRVQDRSKKKRVHDLEIVTEKWKIASKVLFLMEILKKEPEMIIPVRSLEQYRKQINLPKPHRISDFIRKSPKLFELYKDHRGVSWCGMTKKAEDLIEEEDKITEELAEKAAEYVTRFLMMSVDKRLPLDKIAHFRRDFGLPMDFRTNWVHEYPQHFKVVSSSDEVEFLELVAWNPAWAITELEKKVLGITEANSHSPGMLSLAFPIKFPANFKKVYRFGGKLEHFQKRPYLSPYADARGLTAGSLEFDKRAIAVMHELLSFTIEKRVVTDHLTHFRRELVMPQKLMRLLLKHFGIFYVSERGKRFSVFLTEAYEGSELIEKCPLVLWKEKVQSFIGYRGRKNKIQTYSDMSDMEGDTLLESDSEEDNLHLQLEQQDSMGYEDTYDSEMDIGEVSCAYQNFKTS</sequence>
<name>A0ACB9LZT3_BAUVA</name>
<evidence type="ECO:0000313" key="2">
    <source>
        <dbReference type="Proteomes" id="UP000828941"/>
    </source>
</evidence>
<organism evidence="1 2">
    <name type="scientific">Bauhinia variegata</name>
    <name type="common">Purple orchid tree</name>
    <name type="synonym">Phanera variegata</name>
    <dbReference type="NCBI Taxonomy" id="167791"/>
    <lineage>
        <taxon>Eukaryota</taxon>
        <taxon>Viridiplantae</taxon>
        <taxon>Streptophyta</taxon>
        <taxon>Embryophyta</taxon>
        <taxon>Tracheophyta</taxon>
        <taxon>Spermatophyta</taxon>
        <taxon>Magnoliopsida</taxon>
        <taxon>eudicotyledons</taxon>
        <taxon>Gunneridae</taxon>
        <taxon>Pentapetalae</taxon>
        <taxon>rosids</taxon>
        <taxon>fabids</taxon>
        <taxon>Fabales</taxon>
        <taxon>Fabaceae</taxon>
        <taxon>Cercidoideae</taxon>
        <taxon>Cercideae</taxon>
        <taxon>Bauhiniinae</taxon>
        <taxon>Bauhinia</taxon>
    </lineage>
</organism>
<gene>
    <name evidence="1" type="ORF">L6164_024423</name>
</gene>
<accession>A0ACB9LZT3</accession>
<evidence type="ECO:0000313" key="1">
    <source>
        <dbReference type="EMBL" id="KAI4316445.1"/>
    </source>
</evidence>
<reference evidence="1 2" key="1">
    <citation type="journal article" date="2022" name="DNA Res.">
        <title>Chromosomal-level genome assembly of the orchid tree Bauhinia variegata (Leguminosae; Cercidoideae) supports the allotetraploid origin hypothesis of Bauhinia.</title>
        <authorList>
            <person name="Zhong Y."/>
            <person name="Chen Y."/>
            <person name="Zheng D."/>
            <person name="Pang J."/>
            <person name="Liu Y."/>
            <person name="Luo S."/>
            <person name="Meng S."/>
            <person name="Qian L."/>
            <person name="Wei D."/>
            <person name="Dai S."/>
            <person name="Zhou R."/>
        </authorList>
    </citation>
    <scope>NUCLEOTIDE SEQUENCE [LARGE SCALE GENOMIC DNA]</scope>
    <source>
        <strain evidence="1">BV-YZ2020</strain>
    </source>
</reference>
<keyword evidence="2" id="KW-1185">Reference proteome</keyword>
<comment type="caution">
    <text evidence="1">The sequence shown here is derived from an EMBL/GenBank/DDBJ whole genome shotgun (WGS) entry which is preliminary data.</text>
</comment>
<protein>
    <submittedName>
        <fullName evidence="1">Uncharacterized protein</fullName>
    </submittedName>
</protein>